<organism evidence="1 2">
    <name type="scientific">Leucobacter komagatae</name>
    <dbReference type="NCBI Taxonomy" id="55969"/>
    <lineage>
        <taxon>Bacteria</taxon>
        <taxon>Bacillati</taxon>
        <taxon>Actinomycetota</taxon>
        <taxon>Actinomycetes</taxon>
        <taxon>Micrococcales</taxon>
        <taxon>Microbacteriaceae</taxon>
        <taxon>Leucobacter</taxon>
    </lineage>
</organism>
<dbReference type="RefSeq" id="WP_141886981.1">
    <property type="nucleotide sequence ID" value="NZ_BAAAUY010000001.1"/>
</dbReference>
<proteinExistence type="predicted"/>
<keyword evidence="2" id="KW-1185">Reference proteome</keyword>
<gene>
    <name evidence="1" type="ORF">FB468_1737</name>
</gene>
<evidence type="ECO:0000313" key="2">
    <source>
        <dbReference type="Proteomes" id="UP000319094"/>
    </source>
</evidence>
<protein>
    <submittedName>
        <fullName evidence="1">Uncharacterized protein</fullName>
    </submittedName>
</protein>
<dbReference type="OrthoDB" id="3216707at2"/>
<dbReference type="AlphaFoldDB" id="A0A542Y6T2"/>
<name>A0A542Y6T2_9MICO</name>
<dbReference type="Proteomes" id="UP000319094">
    <property type="component" value="Unassembled WGS sequence"/>
</dbReference>
<reference evidence="1 2" key="1">
    <citation type="submission" date="2019-06" db="EMBL/GenBank/DDBJ databases">
        <title>Sequencing the genomes of 1000 actinobacteria strains.</title>
        <authorList>
            <person name="Klenk H.-P."/>
        </authorList>
    </citation>
    <scope>NUCLEOTIDE SEQUENCE [LARGE SCALE GENOMIC DNA]</scope>
    <source>
        <strain evidence="1 2">DSM 8803</strain>
    </source>
</reference>
<accession>A0A542Y6T2</accession>
<dbReference type="EMBL" id="VFON01000001">
    <property type="protein sequence ID" value="TQL43707.1"/>
    <property type="molecule type" value="Genomic_DNA"/>
</dbReference>
<evidence type="ECO:0000313" key="1">
    <source>
        <dbReference type="EMBL" id="TQL43707.1"/>
    </source>
</evidence>
<sequence length="140" mass="16264">MSPWAVRSNGREAHRQRYAGYMRSPAWYRRRYQWAEEEAGLLPAGGSIVCLGCRKPWSLGRDDLHHVTYDRLGAEEHEDLWPLCRGCHTLIHDLLASTRTWRKLPRIQANNLALEFVRDEREGKLITKIPRGAAALRDFL</sequence>
<comment type="caution">
    <text evidence="1">The sequence shown here is derived from an EMBL/GenBank/DDBJ whole genome shotgun (WGS) entry which is preliminary data.</text>
</comment>